<keyword evidence="2" id="KW-1133">Transmembrane helix</keyword>
<dbReference type="EMBL" id="JAKGSI010000006">
    <property type="protein sequence ID" value="MCF4007638.1"/>
    <property type="molecule type" value="Genomic_DNA"/>
</dbReference>
<feature type="compositionally biased region" description="Polar residues" evidence="1">
    <location>
        <begin position="350"/>
        <end position="360"/>
    </location>
</feature>
<dbReference type="RefSeq" id="WP_236119928.1">
    <property type="nucleotide sequence ID" value="NZ_JAKGSI010000006.1"/>
</dbReference>
<feature type="region of interest" description="Disordered" evidence="1">
    <location>
        <begin position="330"/>
        <end position="366"/>
    </location>
</feature>
<reference evidence="3" key="1">
    <citation type="submission" date="2022-01" db="EMBL/GenBank/DDBJ databases">
        <title>Corynebacterium sp. nov isolated from isolated from the feces of the greater white-fronted geese (Anser albifrons) at Poyang Lake, PR China.</title>
        <authorList>
            <person name="Liu Q."/>
        </authorList>
    </citation>
    <scope>NUCLEOTIDE SEQUENCE</scope>
    <source>
        <strain evidence="3">JCM 32435</strain>
    </source>
</reference>
<dbReference type="Proteomes" id="UP001139336">
    <property type="component" value="Unassembled WGS sequence"/>
</dbReference>
<protein>
    <recommendedName>
        <fullName evidence="5">Secreted protein</fullName>
    </recommendedName>
</protein>
<keyword evidence="4" id="KW-1185">Reference proteome</keyword>
<evidence type="ECO:0000256" key="2">
    <source>
        <dbReference type="SAM" id="Phobius"/>
    </source>
</evidence>
<comment type="caution">
    <text evidence="3">The sequence shown here is derived from an EMBL/GenBank/DDBJ whole genome shotgun (WGS) entry which is preliminary data.</text>
</comment>
<organism evidence="3 4">
    <name type="scientific">Corynebacterium uropygiale</name>
    <dbReference type="NCBI Taxonomy" id="1775911"/>
    <lineage>
        <taxon>Bacteria</taxon>
        <taxon>Bacillati</taxon>
        <taxon>Actinomycetota</taxon>
        <taxon>Actinomycetes</taxon>
        <taxon>Mycobacteriales</taxon>
        <taxon>Corynebacteriaceae</taxon>
        <taxon>Corynebacterium</taxon>
    </lineage>
</organism>
<gene>
    <name evidence="3" type="ORF">L1O03_10740</name>
</gene>
<feature type="region of interest" description="Disordered" evidence="1">
    <location>
        <begin position="876"/>
        <end position="906"/>
    </location>
</feature>
<accession>A0A9X1U1J2</accession>
<evidence type="ECO:0008006" key="5">
    <source>
        <dbReference type="Google" id="ProtNLM"/>
    </source>
</evidence>
<name>A0A9X1U1J2_9CORY</name>
<keyword evidence="2" id="KW-0472">Membrane</keyword>
<sequence length="906" mass="96303">MSSMSIRVRRSCALVGASVLGTCAALVPLGPLAGSLSPFALPAAAAQGIPVPTNPEDPAVRAQWDNPALRSDDRQSAVHMDILELPSSLDAPGAPMRFHVKLRNDGDQPVDHLTLLARRAEEQDALAHTRQILSLNGAAYAEGSTRLSLDAELAPGGTHEAWVDIPTDPEDPQALPIGEPGIYPIFLGVEGSTPGSGATQLTSQRFLLTVHGETSSAYEPTDPDDPENTAEHHAPDLSLILPLSSPVDIVPGETGEAPGRAPLLLSSERLAEELSQGGRLHDLLQTYRQHLLADSGGDDAHPAASSLRTSACLALDPALIDAVSRMSEGYEVGENRPQVQASGQRLRDSWGSTSSDTSATPGRGAESARAWLEDLKELAAETCVVSLPWSTTDLDAVAATNNSWLAREALERGPQVLERTLGVTPVENVVIPESGYVSPPTVRALGWASSTTGIEEDFEQTSQSTPAGTSPDAETTLNEDQTPPNSTAQPPVPPAENPVSVLVANNTVWSPESQERFTQLAPGIRAVSYQASLAATLASTGPHPRTLGYANPDARFDASLDSAAARDATAASALQLSAQELAAQPGPTQPLLVMPPSELGANTAEQLLTSASSLFERENARPMGLRLYLHPNEEQAHALAAAPASAEGFPGIAETGSPYEDPAIMSDTEVLQARREAAFTDDLTRLLTNDPTIALTRYTFSNPLRQELLRSLGASGRQSLSTYQASVDLTTDHLRQNRERLLALGRAVSLIPPGGVYTRTSDSSPLMVVAENRLPLPVDAVVQYTAAEDITIHTPEKVRIPASGSITVQLTPEIPREHDQTHVQLWLSTLDGAAISTPVDLTVQDRAGMFSTSGLTLIAVIGLSLILVFRVGRHRQRAREHHPSSRAAQPRPRPPRSRQNGSRESH</sequence>
<dbReference type="AlphaFoldDB" id="A0A9X1U1J2"/>
<evidence type="ECO:0000313" key="4">
    <source>
        <dbReference type="Proteomes" id="UP001139336"/>
    </source>
</evidence>
<feature type="transmembrane region" description="Helical" evidence="2">
    <location>
        <begin position="847"/>
        <end position="869"/>
    </location>
</feature>
<evidence type="ECO:0000313" key="3">
    <source>
        <dbReference type="EMBL" id="MCF4007638.1"/>
    </source>
</evidence>
<feature type="compositionally biased region" description="Polar residues" evidence="1">
    <location>
        <begin position="460"/>
        <end position="489"/>
    </location>
</feature>
<keyword evidence="2" id="KW-0812">Transmembrane</keyword>
<feature type="region of interest" description="Disordered" evidence="1">
    <location>
        <begin position="457"/>
        <end position="498"/>
    </location>
</feature>
<evidence type="ECO:0000256" key="1">
    <source>
        <dbReference type="SAM" id="MobiDB-lite"/>
    </source>
</evidence>
<proteinExistence type="predicted"/>